<reference evidence="1 2" key="2">
    <citation type="submission" date="2019-07" db="EMBL/GenBank/DDBJ databases">
        <title>Investigation of anaerobic lignin degradation for improved lignocellulosic biofuels.</title>
        <authorList>
            <person name="Deangelis K.PhD."/>
        </authorList>
    </citation>
    <scope>NUCLEOTIDE SEQUENCE [LARGE SCALE GENOMIC DNA]</scope>
    <source>
        <strain evidence="1 2">106R</strain>
    </source>
</reference>
<evidence type="ECO:0000313" key="2">
    <source>
        <dbReference type="Proteomes" id="UP000320710"/>
    </source>
</evidence>
<dbReference type="Proteomes" id="UP000320710">
    <property type="component" value="Unassembled WGS sequence"/>
</dbReference>
<evidence type="ECO:0008006" key="3">
    <source>
        <dbReference type="Google" id="ProtNLM"/>
    </source>
</evidence>
<reference evidence="1 2" key="1">
    <citation type="submission" date="2019-06" db="EMBL/GenBank/DDBJ databases">
        <authorList>
            <person name="Deangelis K."/>
            <person name="Huntemann M."/>
            <person name="Clum A."/>
            <person name="Pillay M."/>
            <person name="Palaniappan K."/>
            <person name="Varghese N."/>
            <person name="Mikhailova N."/>
            <person name="Stamatis D."/>
            <person name="Reddy T."/>
            <person name="Daum C."/>
            <person name="Shapiro N."/>
            <person name="Ivanova N."/>
            <person name="Kyrpides N."/>
            <person name="Woyke T."/>
        </authorList>
    </citation>
    <scope>NUCLEOTIDE SEQUENCE [LARGE SCALE GENOMIC DNA]</scope>
    <source>
        <strain evidence="1 2">106R</strain>
    </source>
</reference>
<evidence type="ECO:0000313" key="1">
    <source>
        <dbReference type="EMBL" id="TQI84827.1"/>
    </source>
</evidence>
<gene>
    <name evidence="1" type="ORF">FHU12_2350</name>
</gene>
<dbReference type="RefSeq" id="WP_376698846.1">
    <property type="nucleotide sequence ID" value="NZ_VFMJ01000001.1"/>
</dbReference>
<organism evidence="1 2">
    <name type="scientific">Serratia marcescens</name>
    <dbReference type="NCBI Taxonomy" id="615"/>
    <lineage>
        <taxon>Bacteria</taxon>
        <taxon>Pseudomonadati</taxon>
        <taxon>Pseudomonadota</taxon>
        <taxon>Gammaproteobacteria</taxon>
        <taxon>Enterobacterales</taxon>
        <taxon>Yersiniaceae</taxon>
        <taxon>Serratia</taxon>
    </lineage>
</organism>
<proteinExistence type="predicted"/>
<accession>A0AA46K5P4</accession>
<name>A0AA46K5P4_SERMA</name>
<sequence>MIDKNQVVAVRSKSAGGQMKERPVIFNGEMVRAILDGRKTQTRRVIANVGSDNCIPLQKPTKTKDGIFTHVMDAPGHGLCPFGQVGDRLWVRETFMDLTGTGIEATTGKFEGFAYRADTPAGSYGDEVRKEYGLKWTPSLHMPRKACRILLKITAVRVERLNDISEEDAKAEGVKPAGDMLPDYPDTFLTPKGDFATAKVAFQRLWQSIYGEESWAANPWVWVIEFKQVSAREVERG</sequence>
<protein>
    <recommendedName>
        <fullName evidence="3">Morphogenetic protein</fullName>
    </recommendedName>
</protein>
<comment type="caution">
    <text evidence="1">The sequence shown here is derived from an EMBL/GenBank/DDBJ whole genome shotgun (WGS) entry which is preliminary data.</text>
</comment>
<dbReference type="EMBL" id="VFMJ01000001">
    <property type="protein sequence ID" value="TQI84827.1"/>
    <property type="molecule type" value="Genomic_DNA"/>
</dbReference>
<dbReference type="AlphaFoldDB" id="A0AA46K5P4"/>